<sequence length="121" mass="13305">MKGRDTVHALFLVLNETEYLDDILTAFVDIGVKGATILDSQGMGRALLDNENKQIPLFGSIKSFLNNSHPYNKTIFTILEDDALVDKVVQTVKSILGDMSKPGVGLMFTVPIGKVYGMRDD</sequence>
<dbReference type="InterPro" id="IPR002187">
    <property type="entry name" value="N-reg_PII"/>
</dbReference>
<dbReference type="PROSITE" id="PS51343">
    <property type="entry name" value="PII_GLNB_DOM"/>
    <property type="match status" value="1"/>
</dbReference>
<dbReference type="EMBL" id="BAAACF010000001">
    <property type="protein sequence ID" value="GAA0725688.1"/>
    <property type="molecule type" value="Genomic_DNA"/>
</dbReference>
<dbReference type="Pfam" id="PF00543">
    <property type="entry name" value="P-II"/>
    <property type="match status" value="1"/>
</dbReference>
<name>A0ABN1J1C9_9CLOT</name>
<dbReference type="Proteomes" id="UP001500339">
    <property type="component" value="Unassembled WGS sequence"/>
</dbReference>
<proteinExistence type="predicted"/>
<accession>A0ABN1J1C9</accession>
<gene>
    <name evidence="1" type="ORF">GCM10008905_21440</name>
</gene>
<dbReference type="RefSeq" id="WP_343769476.1">
    <property type="nucleotide sequence ID" value="NZ_BAAACF010000001.1"/>
</dbReference>
<dbReference type="InterPro" id="IPR011322">
    <property type="entry name" value="N-reg_PII-like_a/b"/>
</dbReference>
<dbReference type="InterPro" id="IPR015867">
    <property type="entry name" value="N-reg_PII/ATP_PRibTrfase_C"/>
</dbReference>
<comment type="caution">
    <text evidence="1">The sequence shown here is derived from an EMBL/GenBank/DDBJ whole genome shotgun (WGS) entry which is preliminary data.</text>
</comment>
<dbReference type="SUPFAM" id="SSF54913">
    <property type="entry name" value="GlnB-like"/>
    <property type="match status" value="1"/>
</dbReference>
<evidence type="ECO:0000313" key="1">
    <source>
        <dbReference type="EMBL" id="GAA0725688.1"/>
    </source>
</evidence>
<protein>
    <recommendedName>
        <fullName evidence="3">Nitrogen regulatory protein P-II</fullName>
    </recommendedName>
</protein>
<reference evidence="1 2" key="1">
    <citation type="journal article" date="2019" name="Int. J. Syst. Evol. Microbiol.">
        <title>The Global Catalogue of Microorganisms (GCM) 10K type strain sequencing project: providing services to taxonomists for standard genome sequencing and annotation.</title>
        <authorList>
            <consortium name="The Broad Institute Genomics Platform"/>
            <consortium name="The Broad Institute Genome Sequencing Center for Infectious Disease"/>
            <person name="Wu L."/>
            <person name="Ma J."/>
        </authorList>
    </citation>
    <scope>NUCLEOTIDE SEQUENCE [LARGE SCALE GENOMIC DNA]</scope>
    <source>
        <strain evidence="1 2">JCM 1405</strain>
    </source>
</reference>
<keyword evidence="2" id="KW-1185">Reference proteome</keyword>
<evidence type="ECO:0000313" key="2">
    <source>
        <dbReference type="Proteomes" id="UP001500339"/>
    </source>
</evidence>
<organism evidence="1 2">
    <name type="scientific">Clostridium malenominatum</name>
    <dbReference type="NCBI Taxonomy" id="1539"/>
    <lineage>
        <taxon>Bacteria</taxon>
        <taxon>Bacillati</taxon>
        <taxon>Bacillota</taxon>
        <taxon>Clostridia</taxon>
        <taxon>Eubacteriales</taxon>
        <taxon>Clostridiaceae</taxon>
        <taxon>Clostridium</taxon>
    </lineage>
</organism>
<evidence type="ECO:0008006" key="3">
    <source>
        <dbReference type="Google" id="ProtNLM"/>
    </source>
</evidence>
<dbReference type="Gene3D" id="3.30.70.120">
    <property type="match status" value="1"/>
</dbReference>